<dbReference type="InterPro" id="IPR000340">
    <property type="entry name" value="Dual-sp_phosphatase_cat-dom"/>
</dbReference>
<dbReference type="VEuPathDB" id="AmoebaDB:NfTy_039650"/>
<dbReference type="PANTHER" id="PTHR10367">
    <property type="entry name" value="MRNA-CAPPING ENZYME"/>
    <property type="match status" value="1"/>
</dbReference>
<evidence type="ECO:0000313" key="4">
    <source>
        <dbReference type="Proteomes" id="UP000444721"/>
    </source>
</evidence>
<dbReference type="RefSeq" id="XP_044566387.1">
    <property type="nucleotide sequence ID" value="XM_044702839.1"/>
</dbReference>
<accession>A0A6A5C5D1</accession>
<dbReference type="VEuPathDB" id="AmoebaDB:FDP41_012331"/>
<organism evidence="3 4">
    <name type="scientific">Naegleria fowleri</name>
    <name type="common">Brain eating amoeba</name>
    <dbReference type="NCBI Taxonomy" id="5763"/>
    <lineage>
        <taxon>Eukaryota</taxon>
        <taxon>Discoba</taxon>
        <taxon>Heterolobosea</taxon>
        <taxon>Tetramitia</taxon>
        <taxon>Eutetramitia</taxon>
        <taxon>Vahlkampfiidae</taxon>
        <taxon>Naegleria</taxon>
    </lineage>
</organism>
<dbReference type="GO" id="GO:0004484">
    <property type="term" value="F:mRNA guanylyltransferase activity"/>
    <property type="evidence" value="ECO:0007669"/>
    <property type="project" value="TreeGrafter"/>
</dbReference>
<dbReference type="PROSITE" id="PS00383">
    <property type="entry name" value="TYR_PHOSPHATASE_1"/>
    <property type="match status" value="1"/>
</dbReference>
<gene>
    <name evidence="3" type="ORF">FDP41_012331</name>
</gene>
<dbReference type="InterPro" id="IPR016130">
    <property type="entry name" value="Tyr_Pase_AS"/>
</dbReference>
<evidence type="ECO:0000313" key="3">
    <source>
        <dbReference type="EMBL" id="KAF0981674.1"/>
    </source>
</evidence>
<dbReference type="SUPFAM" id="SSF52799">
    <property type="entry name" value="(Phosphotyrosine protein) phosphatases II"/>
    <property type="match status" value="1"/>
</dbReference>
<dbReference type="VEuPathDB" id="AmoebaDB:NF0053060"/>
<keyword evidence="4" id="KW-1185">Reference proteome</keyword>
<feature type="region of interest" description="Disordered" evidence="1">
    <location>
        <begin position="147"/>
        <end position="241"/>
    </location>
</feature>
<reference evidence="3 4" key="1">
    <citation type="journal article" date="2019" name="Sci. Rep.">
        <title>Nanopore sequencing improves the draft genome of the human pathogenic amoeba Naegleria fowleri.</title>
        <authorList>
            <person name="Liechti N."/>
            <person name="Schurch N."/>
            <person name="Bruggmann R."/>
            <person name="Wittwer M."/>
        </authorList>
    </citation>
    <scope>NUCLEOTIDE SEQUENCE [LARGE SCALE GENOMIC DNA]</scope>
    <source>
        <strain evidence="3 4">ATCC 30894</strain>
    </source>
</reference>
<dbReference type="InterPro" id="IPR051029">
    <property type="entry name" value="mRNA_Capping_Enz/RNA_Phosphat"/>
</dbReference>
<feature type="domain" description="Tyrosine specific protein phosphatases" evidence="2">
    <location>
        <begin position="405"/>
        <end position="462"/>
    </location>
</feature>
<dbReference type="GeneID" id="68119546"/>
<feature type="compositionally biased region" description="Low complexity" evidence="1">
    <location>
        <begin position="185"/>
        <end position="222"/>
    </location>
</feature>
<dbReference type="PROSITE" id="PS50056">
    <property type="entry name" value="TYR_PHOSPHATASE_2"/>
    <property type="match status" value="1"/>
</dbReference>
<dbReference type="OrthoDB" id="200924at2759"/>
<feature type="region of interest" description="Disordered" evidence="1">
    <location>
        <begin position="38"/>
        <end position="64"/>
    </location>
</feature>
<dbReference type="PANTHER" id="PTHR10367:SF17">
    <property type="entry name" value="MRNA-CAPPING ENZYME"/>
    <property type="match status" value="1"/>
</dbReference>
<dbReference type="AlphaFoldDB" id="A0A6A5C5D1"/>
<dbReference type="Pfam" id="PF00782">
    <property type="entry name" value="DSPc"/>
    <property type="match status" value="1"/>
</dbReference>
<dbReference type="OMA" id="FPSHYIG"/>
<dbReference type="InterPro" id="IPR000387">
    <property type="entry name" value="Tyr_Pase_dom"/>
</dbReference>
<protein>
    <recommendedName>
        <fullName evidence="2">Tyrosine specific protein phosphatases domain-containing protein</fullName>
    </recommendedName>
</protein>
<name>A0A6A5C5D1_NAEFO</name>
<comment type="caution">
    <text evidence="3">The sequence shown here is derived from an EMBL/GenBank/DDBJ whole genome shotgun (WGS) entry which is preliminary data.</text>
</comment>
<evidence type="ECO:0000256" key="1">
    <source>
        <dbReference type="SAM" id="MobiDB-lite"/>
    </source>
</evidence>
<dbReference type="Gene3D" id="3.90.190.10">
    <property type="entry name" value="Protein tyrosine phosphatase superfamily"/>
    <property type="match status" value="2"/>
</dbReference>
<dbReference type="InterPro" id="IPR029021">
    <property type="entry name" value="Prot-tyrosine_phosphatase-like"/>
</dbReference>
<dbReference type="GO" id="GO:0006370">
    <property type="term" value="P:7-methylguanosine mRNA capping"/>
    <property type="evidence" value="ECO:0007669"/>
    <property type="project" value="TreeGrafter"/>
</dbReference>
<dbReference type="EMBL" id="VFQX01000013">
    <property type="protein sequence ID" value="KAF0981674.1"/>
    <property type="molecule type" value="Genomic_DNA"/>
</dbReference>
<evidence type="ECO:0000259" key="2">
    <source>
        <dbReference type="PROSITE" id="PS50056"/>
    </source>
</evidence>
<proteinExistence type="predicted"/>
<sequence length="498" mass="55601">MHQPSISSTQILPSSSSSLSSVTIITAPTTYLTQHLQKENASVSTDTNNISPSDHHAPSSSEVTLESNGGSACCGNHEELDSFNGLCLECNHQESSSHNCSNNAMVDSSSTINGQHNDCVHENSSFCDDHHDEKKFCRMHHDDCVHSSQQKSSSQLLRVNTSSLHQRRESNGSSPTTPPAKETDSLNNNNSNNNGGNFELNLPPLNVSTISSSDKSSSTPTTNNEDNGVAMNDDTPSPTTANVRHNVLQKISKWSELDNYGTPLEPTHIIPLKTPIKTKFLESAKKWRPFTSEDFLFGNLKKGYAVAGIVDLSNHDCIYDVDNVCVPKYPEKFLSELNKLTFESEARKDTFLRFIVTAKHARKPSIYDSFSEEMKSLADNTETEPLHYIKVRLVAKEIPGLEQQTDFNRVINDFFKEFPSHYIGVHCSYGFNRTGFICCAYLISEKHLSIDEALHVFAKSKPPGIKHHWFLKALRLRYDPTHAPLEEEMNNSTEEFSM</sequence>
<dbReference type="Proteomes" id="UP000444721">
    <property type="component" value="Unassembled WGS sequence"/>
</dbReference>